<keyword evidence="5 6" id="KW-0472">Membrane</keyword>
<dbReference type="Proteomes" id="UP000520767">
    <property type="component" value="Unassembled WGS sequence"/>
</dbReference>
<evidence type="ECO:0000313" key="8">
    <source>
        <dbReference type="Proteomes" id="UP000520767"/>
    </source>
</evidence>
<proteinExistence type="inferred from homology"/>
<dbReference type="Pfam" id="PF03073">
    <property type="entry name" value="TspO_MBR"/>
    <property type="match status" value="1"/>
</dbReference>
<evidence type="ECO:0000256" key="5">
    <source>
        <dbReference type="ARBA" id="ARBA00023136"/>
    </source>
</evidence>
<dbReference type="RefSeq" id="WP_184816736.1">
    <property type="nucleotide sequence ID" value="NZ_JACHJQ010000016.1"/>
</dbReference>
<dbReference type="EMBL" id="JACHJQ010000016">
    <property type="protein sequence ID" value="MBB4912786.1"/>
    <property type="molecule type" value="Genomic_DNA"/>
</dbReference>
<dbReference type="Gene3D" id="1.20.1260.100">
    <property type="entry name" value="TspO/MBR protein"/>
    <property type="match status" value="1"/>
</dbReference>
<dbReference type="InterPro" id="IPR038330">
    <property type="entry name" value="TspO/MBR-related_sf"/>
</dbReference>
<evidence type="ECO:0000256" key="4">
    <source>
        <dbReference type="ARBA" id="ARBA00022989"/>
    </source>
</evidence>
<reference evidence="7 8" key="1">
    <citation type="submission" date="2020-08" db="EMBL/GenBank/DDBJ databases">
        <title>Genomic Encyclopedia of Type Strains, Phase III (KMG-III): the genomes of soil and plant-associated and newly described type strains.</title>
        <authorList>
            <person name="Whitman W."/>
        </authorList>
    </citation>
    <scope>NUCLEOTIDE SEQUENCE [LARGE SCALE GENOMIC DNA]</scope>
    <source>
        <strain evidence="7 8">CECT 8960</strain>
    </source>
</reference>
<evidence type="ECO:0000256" key="6">
    <source>
        <dbReference type="SAM" id="Phobius"/>
    </source>
</evidence>
<gene>
    <name evidence="7" type="ORF">FHR82_009060</name>
</gene>
<evidence type="ECO:0000256" key="1">
    <source>
        <dbReference type="ARBA" id="ARBA00004141"/>
    </source>
</evidence>
<keyword evidence="4 6" id="KW-1133">Transmembrane helix</keyword>
<comment type="subcellular location">
    <subcellularLocation>
        <location evidence="1">Membrane</location>
        <topology evidence="1">Multi-pass membrane protein</topology>
    </subcellularLocation>
</comment>
<accession>A0A7W7QFP7</accession>
<dbReference type="InterPro" id="IPR004307">
    <property type="entry name" value="TspO_MBR"/>
</dbReference>
<organism evidence="7 8">
    <name type="scientific">Actinophytocola algeriensis</name>
    <dbReference type="NCBI Taxonomy" id="1768010"/>
    <lineage>
        <taxon>Bacteria</taxon>
        <taxon>Bacillati</taxon>
        <taxon>Actinomycetota</taxon>
        <taxon>Actinomycetes</taxon>
        <taxon>Pseudonocardiales</taxon>
        <taxon>Pseudonocardiaceae</taxon>
    </lineage>
</organism>
<name>A0A7W7QFP7_9PSEU</name>
<evidence type="ECO:0000256" key="2">
    <source>
        <dbReference type="ARBA" id="ARBA00007524"/>
    </source>
</evidence>
<keyword evidence="3 6" id="KW-0812">Transmembrane</keyword>
<sequence>MSRPTLNLGLLAALAAAQAALPVLPRLVRRASTEEEQARPPEGPLTPPPGAFAIWGPLFATSLAYPLVRLRGAARRETGTPDALVALTFALNSLWTLNSQFRRLDALSVALIGVAATSATVAVERSTAADPADRARAALVGPLAGWLTVATAANVEAAANVHRGRPRRAGETRRAVGLLAGASALLGVQARRNHGNLPFAAASGWGLAGILLKAGRERRAAVAAIALLGLANLGAAVRSGRTSR</sequence>
<dbReference type="GO" id="GO:0016020">
    <property type="term" value="C:membrane"/>
    <property type="evidence" value="ECO:0007669"/>
    <property type="project" value="UniProtKB-SubCell"/>
</dbReference>
<dbReference type="AlphaFoldDB" id="A0A7W7QFP7"/>
<comment type="caution">
    <text evidence="7">The sequence shown here is derived from an EMBL/GenBank/DDBJ whole genome shotgun (WGS) entry which is preliminary data.</text>
</comment>
<evidence type="ECO:0000313" key="7">
    <source>
        <dbReference type="EMBL" id="MBB4912786.1"/>
    </source>
</evidence>
<keyword evidence="8" id="KW-1185">Reference proteome</keyword>
<feature type="transmembrane region" description="Helical" evidence="6">
    <location>
        <begin position="221"/>
        <end position="240"/>
    </location>
</feature>
<evidence type="ECO:0000256" key="3">
    <source>
        <dbReference type="ARBA" id="ARBA00022692"/>
    </source>
</evidence>
<protein>
    <submittedName>
        <fullName evidence="7">Tryptophan-rich sensory protein</fullName>
    </submittedName>
</protein>
<comment type="similarity">
    <text evidence="2">Belongs to the TspO/BZRP family.</text>
</comment>